<organism evidence="2 3">
    <name type="scientific">Paracidobacterium acidisoli</name>
    <dbReference type="NCBI Taxonomy" id="2303751"/>
    <lineage>
        <taxon>Bacteria</taxon>
        <taxon>Pseudomonadati</taxon>
        <taxon>Acidobacteriota</taxon>
        <taxon>Terriglobia</taxon>
        <taxon>Terriglobales</taxon>
        <taxon>Acidobacteriaceae</taxon>
        <taxon>Paracidobacterium</taxon>
    </lineage>
</organism>
<dbReference type="AlphaFoldDB" id="A0A372IRB9"/>
<dbReference type="PANTHER" id="PTHR30034">
    <property type="entry name" value="FLAGELLAR MOTOR SWITCH PROTEIN FLIM"/>
    <property type="match status" value="1"/>
</dbReference>
<comment type="caution">
    <text evidence="2">The sequence shown here is derived from an EMBL/GenBank/DDBJ whole genome shotgun (WGS) entry which is preliminary data.</text>
</comment>
<name>A0A372IRB9_9BACT</name>
<gene>
    <name evidence="2" type="ORF">D0Y96_04570</name>
</gene>
<dbReference type="PRINTS" id="PR00955">
    <property type="entry name" value="FLGMOTORFLIM"/>
</dbReference>
<dbReference type="SUPFAM" id="SSF103039">
    <property type="entry name" value="CheC-like"/>
    <property type="match status" value="1"/>
</dbReference>
<evidence type="ECO:0000313" key="3">
    <source>
        <dbReference type="Proteomes" id="UP000264702"/>
    </source>
</evidence>
<proteinExistence type="predicted"/>
<protein>
    <recommendedName>
        <fullName evidence="4">Flagellar motor switch protein FliM</fullName>
    </recommendedName>
</protein>
<keyword evidence="3" id="KW-1185">Reference proteome</keyword>
<dbReference type="EMBL" id="QVQT01000002">
    <property type="protein sequence ID" value="RFU17434.1"/>
    <property type="molecule type" value="Genomic_DNA"/>
</dbReference>
<dbReference type="GO" id="GO:0003774">
    <property type="term" value="F:cytoskeletal motor activity"/>
    <property type="evidence" value="ECO:0007669"/>
    <property type="project" value="InterPro"/>
</dbReference>
<evidence type="ECO:0008006" key="4">
    <source>
        <dbReference type="Google" id="ProtNLM"/>
    </source>
</evidence>
<keyword evidence="1" id="KW-0145">Chemotaxis</keyword>
<dbReference type="PANTHER" id="PTHR30034:SF6">
    <property type="entry name" value="YOP PROTEINS TRANSLOCATION PROTEIN Q"/>
    <property type="match status" value="1"/>
</dbReference>
<reference evidence="2 3" key="1">
    <citation type="submission" date="2018-08" db="EMBL/GenBank/DDBJ databases">
        <title>Acidipila sp. 4G-K13, an acidobacterium isolated from forest soil.</title>
        <authorList>
            <person name="Gao Z.-H."/>
            <person name="Qiu L.-H."/>
        </authorList>
    </citation>
    <scope>NUCLEOTIDE SEQUENCE [LARGE SCALE GENOMIC DNA]</scope>
    <source>
        <strain evidence="2 3">4G-K13</strain>
    </source>
</reference>
<dbReference type="InterPro" id="IPR001689">
    <property type="entry name" value="Flag_FliM"/>
</dbReference>
<dbReference type="Gene3D" id="3.40.1550.10">
    <property type="entry name" value="CheC-like"/>
    <property type="match status" value="1"/>
</dbReference>
<dbReference type="GO" id="GO:0071978">
    <property type="term" value="P:bacterial-type flagellum-dependent swarming motility"/>
    <property type="evidence" value="ECO:0007669"/>
    <property type="project" value="TreeGrafter"/>
</dbReference>
<dbReference type="RefSeq" id="WP_117298183.1">
    <property type="nucleotide sequence ID" value="NZ_QVQT02000002.1"/>
</dbReference>
<dbReference type="InterPro" id="IPR028976">
    <property type="entry name" value="CheC-like_sf"/>
</dbReference>
<dbReference type="CDD" id="cd17908">
    <property type="entry name" value="FliM"/>
    <property type="match status" value="1"/>
</dbReference>
<dbReference type="GO" id="GO:0050918">
    <property type="term" value="P:positive chemotaxis"/>
    <property type="evidence" value="ECO:0007669"/>
    <property type="project" value="TreeGrafter"/>
</dbReference>
<accession>A0A372IRB9</accession>
<evidence type="ECO:0000313" key="2">
    <source>
        <dbReference type="EMBL" id="RFU17434.1"/>
    </source>
</evidence>
<dbReference type="Proteomes" id="UP000264702">
    <property type="component" value="Unassembled WGS sequence"/>
</dbReference>
<dbReference type="PIRSF" id="PIRSF002888">
    <property type="entry name" value="FliM"/>
    <property type="match status" value="1"/>
</dbReference>
<sequence>MAGTSYAGRSLTGRMMEKKALKQNEIDELFQAARARRQSTVQENRSHVQPYSFNRAGQISNEQLRAISLLNDMFARNLTHNLGAWLRSRFQVNLVSAEQMPFNEFMLRIPELAYICSVRLEPLRAVSVLQMDLAPAPSIVDLLLGGEGRSGQLRELTDIEESILSSVVEAICRELSSAWQPVGLNFHFERREMQTQVARLMPVSEKTLCLSFEIRMAEASGLLNLAFPAVVSNTILRRLSGDWTRQRQHPAEIRERMRKRLAHARFGAALQLPPMRLAAQELERLEEGMILRLPLGAHHPAEFRIAGISRFQAVAVRHGEQRGAHLVSYREDTGD</sequence>
<dbReference type="GO" id="GO:0009425">
    <property type="term" value="C:bacterial-type flagellum basal body"/>
    <property type="evidence" value="ECO:0007669"/>
    <property type="project" value="InterPro"/>
</dbReference>
<dbReference type="Pfam" id="PF02154">
    <property type="entry name" value="FliM"/>
    <property type="match status" value="1"/>
</dbReference>
<evidence type="ECO:0000256" key="1">
    <source>
        <dbReference type="ARBA" id="ARBA00022500"/>
    </source>
</evidence>